<protein>
    <submittedName>
        <fullName evidence="2">Uncharacterized protein</fullName>
    </submittedName>
</protein>
<proteinExistence type="predicted"/>
<feature type="chain" id="PRO_5013821705" evidence="1">
    <location>
        <begin position="21"/>
        <end position="159"/>
    </location>
</feature>
<dbReference type="AlphaFoldDB" id="A0A2G5VNU3"/>
<reference evidence="3" key="1">
    <citation type="submission" date="2017-10" db="EMBL/GenBank/DDBJ databases">
        <title>Rapid genome shrinkage in a self-fertile nematode reveals novel sperm competition proteins.</title>
        <authorList>
            <person name="Yin D."/>
            <person name="Schwarz E.M."/>
            <person name="Thomas C.G."/>
            <person name="Felde R.L."/>
            <person name="Korf I.F."/>
            <person name="Cutter A.D."/>
            <person name="Schartner C.M."/>
            <person name="Ralston E.J."/>
            <person name="Meyer B.J."/>
            <person name="Haag E.S."/>
        </authorList>
    </citation>
    <scope>NUCLEOTIDE SEQUENCE [LARGE SCALE GENOMIC DNA]</scope>
    <source>
        <strain evidence="3">JU1422</strain>
    </source>
</reference>
<comment type="caution">
    <text evidence="2">The sequence shown here is derived from an EMBL/GenBank/DDBJ whole genome shotgun (WGS) entry which is preliminary data.</text>
</comment>
<evidence type="ECO:0000313" key="3">
    <source>
        <dbReference type="Proteomes" id="UP000230233"/>
    </source>
</evidence>
<evidence type="ECO:0000313" key="2">
    <source>
        <dbReference type="EMBL" id="PIC53351.1"/>
    </source>
</evidence>
<name>A0A2G5VNU3_9PELO</name>
<gene>
    <name evidence="2" type="primary">Cnig_chr_I.g3089</name>
    <name evidence="2" type="ORF">B9Z55_003089</name>
</gene>
<keyword evidence="1" id="KW-0732">Signal</keyword>
<keyword evidence="3" id="KW-1185">Reference proteome</keyword>
<accession>A0A2G5VNU3</accession>
<dbReference type="EMBL" id="PDUG01000001">
    <property type="protein sequence ID" value="PIC53351.1"/>
    <property type="molecule type" value="Genomic_DNA"/>
</dbReference>
<sequence length="159" mass="18496">MKFTLLILLISASLFLQSEAVVTRFEVTGAILCKIPGQNNAIKAVEFWEWDGYWPFTRLGDDHLEANITYYQKDSQTYPFRIESNIDGGDGIELVSDYEPYIRVLNSCTPDGREYWADFSLWPDTFEAEERTLWINNQYFDVTNVNHKRSVSGHDDNQH</sequence>
<evidence type="ECO:0000256" key="1">
    <source>
        <dbReference type="SAM" id="SignalP"/>
    </source>
</evidence>
<feature type="signal peptide" evidence="1">
    <location>
        <begin position="1"/>
        <end position="20"/>
    </location>
</feature>
<dbReference type="Proteomes" id="UP000230233">
    <property type="component" value="Chromosome I"/>
</dbReference>
<organism evidence="2 3">
    <name type="scientific">Caenorhabditis nigoni</name>
    <dbReference type="NCBI Taxonomy" id="1611254"/>
    <lineage>
        <taxon>Eukaryota</taxon>
        <taxon>Metazoa</taxon>
        <taxon>Ecdysozoa</taxon>
        <taxon>Nematoda</taxon>
        <taxon>Chromadorea</taxon>
        <taxon>Rhabditida</taxon>
        <taxon>Rhabditina</taxon>
        <taxon>Rhabditomorpha</taxon>
        <taxon>Rhabditoidea</taxon>
        <taxon>Rhabditidae</taxon>
        <taxon>Peloderinae</taxon>
        <taxon>Caenorhabditis</taxon>
    </lineage>
</organism>